<proteinExistence type="inferred from homology"/>
<dbReference type="SUPFAM" id="SSF56300">
    <property type="entry name" value="Metallo-dependent phosphatases"/>
    <property type="match status" value="1"/>
</dbReference>
<dbReference type="CDD" id="cd07381">
    <property type="entry name" value="MPP_CapA"/>
    <property type="match status" value="1"/>
</dbReference>
<dbReference type="Proteomes" id="UP000216215">
    <property type="component" value="Unassembled WGS sequence"/>
</dbReference>
<dbReference type="InterPro" id="IPR052169">
    <property type="entry name" value="CW_Biosynth-Accessory"/>
</dbReference>
<dbReference type="Pfam" id="PF09587">
    <property type="entry name" value="PGA_cap"/>
    <property type="match status" value="1"/>
</dbReference>
<dbReference type="EMBL" id="NPKI01000036">
    <property type="protein sequence ID" value="PAP99138.1"/>
    <property type="molecule type" value="Genomic_DNA"/>
</dbReference>
<evidence type="ECO:0000256" key="1">
    <source>
        <dbReference type="ARBA" id="ARBA00005662"/>
    </source>
</evidence>
<protein>
    <recommendedName>
        <fullName evidence="2">Capsule synthesis protein CapA domain-containing protein</fullName>
    </recommendedName>
</protein>
<dbReference type="InterPro" id="IPR019079">
    <property type="entry name" value="Capsule_synth_CapA"/>
</dbReference>
<comment type="caution">
    <text evidence="3">The sequence shown here is derived from an EMBL/GenBank/DDBJ whole genome shotgun (WGS) entry which is preliminary data.</text>
</comment>
<reference evidence="4" key="1">
    <citation type="submission" date="2017-08" db="EMBL/GenBank/DDBJ databases">
        <title>Mesorhizobium wenxinae sp. nov., a novel rhizobial species isolated from root nodules of chickpea (Cicer arietinum L.).</title>
        <authorList>
            <person name="Zhang J."/>
        </authorList>
    </citation>
    <scope>NUCLEOTIDE SEQUENCE [LARGE SCALE GENOMIC DNA]</scope>
    <source>
        <strain evidence="4">USDA 3392</strain>
    </source>
</reference>
<organism evidence="3 4">
    <name type="scientific">Mesorhizobium mediterraneum</name>
    <dbReference type="NCBI Taxonomy" id="43617"/>
    <lineage>
        <taxon>Bacteria</taxon>
        <taxon>Pseudomonadati</taxon>
        <taxon>Pseudomonadota</taxon>
        <taxon>Alphaproteobacteria</taxon>
        <taxon>Hyphomicrobiales</taxon>
        <taxon>Phyllobacteriaceae</taxon>
        <taxon>Mesorhizobium</taxon>
    </lineage>
</organism>
<feature type="domain" description="Capsule synthesis protein CapA" evidence="2">
    <location>
        <begin position="31"/>
        <end position="335"/>
    </location>
</feature>
<dbReference type="RefSeq" id="WP_095488131.1">
    <property type="nucleotide sequence ID" value="NZ_CP088151.1"/>
</dbReference>
<evidence type="ECO:0000259" key="2">
    <source>
        <dbReference type="SMART" id="SM00854"/>
    </source>
</evidence>
<sequence>MENEDRDSPARRDAGFDVVGSIATNVADGFKIVAVGDLIVSRAVTKFLYSGFGAVAQILHDADVTFGNLEVNIVDIRSFSGYPQAEYGGAYHLSLPEVGPDLKAMGFNMVGRANNHSLDWGVEGMRETSRVLDQSGIIHAGVGENRAQAGAARFLETGRGRVALVSCATTFMPMARAGDPAGEAPGRPGLNALRLAKTIVVPPEMLESLRQIRAILPCHWPGGEDPNVVAIEGTTFKAGDTAGVSYQPNQHDIADILRNIRRGKQFSDFCILTNHGHEPDNCRQVVPDYEPSFAHLMIDAGADAYIGHGSHQLRGIEIYKGRPIFYGLGNFFEDDLGTPSGADMFDEYAKDPRVDTDAEVKVAEMAGTFTHPLFYESVVTVSRFELNQLAELRLYPIELGHSKRFANRGVPTLALTQQATAILERLQALSKPYGTEIAIENDVGVIRLRPNSLR</sequence>
<dbReference type="PANTHER" id="PTHR33393">
    <property type="entry name" value="POLYGLUTAMINE SYNTHESIS ACCESSORY PROTEIN RV0574C-RELATED"/>
    <property type="match status" value="1"/>
</dbReference>
<name>A0AB36R3M8_9HYPH</name>
<dbReference type="InterPro" id="IPR029052">
    <property type="entry name" value="Metallo-depent_PP-like"/>
</dbReference>
<dbReference type="SMART" id="SM00854">
    <property type="entry name" value="PGA_cap"/>
    <property type="match status" value="1"/>
</dbReference>
<gene>
    <name evidence="3" type="ORF">CIT25_26825</name>
</gene>
<evidence type="ECO:0000313" key="4">
    <source>
        <dbReference type="Proteomes" id="UP000216215"/>
    </source>
</evidence>
<accession>A0AB36R3M8</accession>
<comment type="similarity">
    <text evidence="1">Belongs to the CapA family.</text>
</comment>
<evidence type="ECO:0000313" key="3">
    <source>
        <dbReference type="EMBL" id="PAP99138.1"/>
    </source>
</evidence>
<dbReference type="PANTHER" id="PTHR33393:SF11">
    <property type="entry name" value="POLYGLUTAMINE SYNTHESIS ACCESSORY PROTEIN RV0574C-RELATED"/>
    <property type="match status" value="1"/>
</dbReference>
<keyword evidence="4" id="KW-1185">Reference proteome</keyword>
<dbReference type="AlphaFoldDB" id="A0AB36R3M8"/>